<organism evidence="2 3">
    <name type="scientific">Hymenobacter lapidiphilus</name>
    <dbReference type="NCBI Taxonomy" id="2608003"/>
    <lineage>
        <taxon>Bacteria</taxon>
        <taxon>Pseudomonadati</taxon>
        <taxon>Bacteroidota</taxon>
        <taxon>Cytophagia</taxon>
        <taxon>Cytophagales</taxon>
        <taxon>Hymenobacteraceae</taxon>
        <taxon>Hymenobacter</taxon>
    </lineage>
</organism>
<accession>A0A7Y7U6E5</accession>
<feature type="chain" id="PRO_5031022369" description="DUF4177 domain-containing protein" evidence="1">
    <location>
        <begin position="20"/>
        <end position="117"/>
    </location>
</feature>
<sequence length="117" mass="12552">MKTTLLALALCGAPAFAFAQSAPVAAYEFLTVAELKQDSDAKLLFAPAFDGKTEVQLARLPGATTNNRAKFVATYRQNLELVNQHLAAVTAAGWELVQASPGTAASGHEYLFRRLKK</sequence>
<evidence type="ECO:0000256" key="1">
    <source>
        <dbReference type="SAM" id="SignalP"/>
    </source>
</evidence>
<evidence type="ECO:0008006" key="4">
    <source>
        <dbReference type="Google" id="ProtNLM"/>
    </source>
</evidence>
<name>A0A7Y7U6E5_9BACT</name>
<keyword evidence="1" id="KW-0732">Signal</keyword>
<comment type="caution">
    <text evidence="2">The sequence shown here is derived from an EMBL/GenBank/DDBJ whole genome shotgun (WGS) entry which is preliminary data.</text>
</comment>
<feature type="signal peptide" evidence="1">
    <location>
        <begin position="1"/>
        <end position="19"/>
    </location>
</feature>
<protein>
    <recommendedName>
        <fullName evidence="4">DUF4177 domain-containing protein</fullName>
    </recommendedName>
</protein>
<keyword evidence="3" id="KW-1185">Reference proteome</keyword>
<dbReference type="RefSeq" id="WP_176909172.1">
    <property type="nucleotide sequence ID" value="NZ_JABKAU010000026.1"/>
</dbReference>
<gene>
    <name evidence="2" type="ORF">HW554_13820</name>
</gene>
<dbReference type="Proteomes" id="UP000565521">
    <property type="component" value="Unassembled WGS sequence"/>
</dbReference>
<dbReference type="EMBL" id="JABKAU010000026">
    <property type="protein sequence ID" value="NVO32292.1"/>
    <property type="molecule type" value="Genomic_DNA"/>
</dbReference>
<evidence type="ECO:0000313" key="3">
    <source>
        <dbReference type="Proteomes" id="UP000565521"/>
    </source>
</evidence>
<dbReference type="AlphaFoldDB" id="A0A7Y7U6E5"/>
<reference evidence="2 3" key="1">
    <citation type="submission" date="2020-05" db="EMBL/GenBank/DDBJ databases">
        <title>Hymenobacter terrestris sp. nov. and Hymenobacter lapidiphilus sp. nov., isolated from regoliths in Antarctica.</title>
        <authorList>
            <person name="Sedlacek I."/>
            <person name="Pantucek R."/>
            <person name="Zeman M."/>
            <person name="Holochova P."/>
            <person name="Kralova S."/>
            <person name="Stankova E."/>
            <person name="Sedo O."/>
            <person name="Micenkova L."/>
            <person name="Svec P."/>
            <person name="Gupta V."/>
            <person name="Sood U."/>
            <person name="Korpole U.S."/>
            <person name="Lal R."/>
        </authorList>
    </citation>
    <scope>NUCLEOTIDE SEQUENCE [LARGE SCALE GENOMIC DNA]</scope>
    <source>
        <strain evidence="2 3">P5342</strain>
    </source>
</reference>
<evidence type="ECO:0000313" key="2">
    <source>
        <dbReference type="EMBL" id="NVO32292.1"/>
    </source>
</evidence>
<proteinExistence type="predicted"/>